<dbReference type="GO" id="GO:0016020">
    <property type="term" value="C:membrane"/>
    <property type="evidence" value="ECO:0007669"/>
    <property type="project" value="UniProtKB-SubCell"/>
</dbReference>
<evidence type="ECO:0000259" key="10">
    <source>
        <dbReference type="PROSITE" id="PS50287"/>
    </source>
</evidence>
<reference evidence="11 12" key="1">
    <citation type="submission" date="2023-03" db="EMBL/GenBank/DDBJ databases">
        <title>Genome insight into feeding habits of ladybird beetles.</title>
        <authorList>
            <person name="Li H.-S."/>
            <person name="Huang Y.-H."/>
            <person name="Pang H."/>
        </authorList>
    </citation>
    <scope>NUCLEOTIDE SEQUENCE [LARGE SCALE GENOMIC DNA]</scope>
    <source>
        <strain evidence="11">SYSU_2023b</strain>
        <tissue evidence="11">Whole body</tissue>
    </source>
</reference>
<evidence type="ECO:0000256" key="6">
    <source>
        <dbReference type="ARBA" id="ARBA00023136"/>
    </source>
</evidence>
<dbReference type="FunFam" id="3.10.250.10:FF:000016">
    <property type="entry name" value="Scavenger receptor cysteine-rich protein type 12"/>
    <property type="match status" value="1"/>
</dbReference>
<dbReference type="PANTHER" id="PTHR47653:SF1">
    <property type="entry name" value="DELETED IN MALIGNANT BRAIN TUMORS 1 PROTEIN"/>
    <property type="match status" value="1"/>
</dbReference>
<evidence type="ECO:0000256" key="1">
    <source>
        <dbReference type="ARBA" id="ARBA00004167"/>
    </source>
</evidence>
<dbReference type="Pfam" id="PF00530">
    <property type="entry name" value="SRCR"/>
    <property type="match status" value="1"/>
</dbReference>
<dbReference type="Gene3D" id="3.10.250.10">
    <property type="entry name" value="SRCR-like domain"/>
    <property type="match status" value="1"/>
</dbReference>
<dbReference type="EMBL" id="JARQZJ010000002">
    <property type="protein sequence ID" value="KAK9870172.1"/>
    <property type="molecule type" value="Genomic_DNA"/>
</dbReference>
<evidence type="ECO:0000256" key="7">
    <source>
        <dbReference type="ARBA" id="ARBA00023157"/>
    </source>
</evidence>
<evidence type="ECO:0000256" key="9">
    <source>
        <dbReference type="PROSITE-ProRule" id="PRU00196"/>
    </source>
</evidence>
<evidence type="ECO:0000256" key="4">
    <source>
        <dbReference type="ARBA" id="ARBA00022737"/>
    </source>
</evidence>
<keyword evidence="4" id="KW-0677">Repeat</keyword>
<organism evidence="11 12">
    <name type="scientific">Henosepilachna vigintioctopunctata</name>
    <dbReference type="NCBI Taxonomy" id="420089"/>
    <lineage>
        <taxon>Eukaryota</taxon>
        <taxon>Metazoa</taxon>
        <taxon>Ecdysozoa</taxon>
        <taxon>Arthropoda</taxon>
        <taxon>Hexapoda</taxon>
        <taxon>Insecta</taxon>
        <taxon>Pterygota</taxon>
        <taxon>Neoptera</taxon>
        <taxon>Endopterygota</taxon>
        <taxon>Coleoptera</taxon>
        <taxon>Polyphaga</taxon>
        <taxon>Cucujiformia</taxon>
        <taxon>Coccinelloidea</taxon>
        <taxon>Coccinellidae</taxon>
        <taxon>Epilachninae</taxon>
        <taxon>Epilachnini</taxon>
        <taxon>Henosepilachna</taxon>
    </lineage>
</organism>
<proteinExistence type="predicted"/>
<keyword evidence="3" id="KW-0732">Signal</keyword>
<dbReference type="PANTHER" id="PTHR47653">
    <property type="entry name" value="PROTEIN BARK BEETLE"/>
    <property type="match status" value="1"/>
</dbReference>
<dbReference type="PRINTS" id="PR00258">
    <property type="entry name" value="SPERACTRCPTR"/>
</dbReference>
<keyword evidence="7 9" id="KW-1015">Disulfide bond</keyword>
<keyword evidence="6" id="KW-0472">Membrane</keyword>
<dbReference type="Proteomes" id="UP001431783">
    <property type="component" value="Unassembled WGS sequence"/>
</dbReference>
<feature type="domain" description="SRCR" evidence="10">
    <location>
        <begin position="31"/>
        <end position="137"/>
    </location>
</feature>
<evidence type="ECO:0000256" key="3">
    <source>
        <dbReference type="ARBA" id="ARBA00022729"/>
    </source>
</evidence>
<comment type="caution">
    <text evidence="11">The sequence shown here is derived from an EMBL/GenBank/DDBJ whole genome shotgun (WGS) entry which is preliminary data.</text>
</comment>
<dbReference type="AlphaFoldDB" id="A0AAW1TPB2"/>
<accession>A0AAW1TPB2</accession>
<dbReference type="PROSITE" id="PS50287">
    <property type="entry name" value="SRCR_2"/>
    <property type="match status" value="1"/>
</dbReference>
<evidence type="ECO:0000256" key="2">
    <source>
        <dbReference type="ARBA" id="ARBA00022692"/>
    </source>
</evidence>
<evidence type="ECO:0000313" key="11">
    <source>
        <dbReference type="EMBL" id="KAK9870172.1"/>
    </source>
</evidence>
<gene>
    <name evidence="11" type="ORF">WA026_006262</name>
</gene>
<protein>
    <recommendedName>
        <fullName evidence="10">SRCR domain-containing protein</fullName>
    </recommendedName>
</protein>
<dbReference type="SUPFAM" id="SSF56487">
    <property type="entry name" value="SRCR-like"/>
    <property type="match status" value="1"/>
</dbReference>
<dbReference type="GO" id="GO:0045217">
    <property type="term" value="P:cell-cell junction maintenance"/>
    <property type="evidence" value="ECO:0007669"/>
    <property type="project" value="TreeGrafter"/>
</dbReference>
<dbReference type="InterPro" id="IPR036772">
    <property type="entry name" value="SRCR-like_dom_sf"/>
</dbReference>
<dbReference type="InterPro" id="IPR001190">
    <property type="entry name" value="SRCR"/>
</dbReference>
<name>A0AAW1TPB2_9CUCU</name>
<keyword evidence="2" id="KW-0812">Transmembrane</keyword>
<feature type="disulfide bond" evidence="9">
    <location>
        <begin position="104"/>
        <end position="114"/>
    </location>
</feature>
<sequence>MLMTMKQSNDSGPENYEFITEPSPIEPEGPIRLLGGNTETMGRLQVKINNEWGTVCNYGWTQKNAALVCQQLGFVLNPDDWMVERNELPDAGTTEKIILSNVRCDDFDMDITKCEAESANSFENSCTHENDVGVKCYKTSWAGVRFAGLAERSNIQYLTIEQSGLLDYATNSFKPALQLDFARHNFENIKITNNFHDGLGVLYSDIYTDDTINIIKNSEFTNNKGAGISLKQYGLNIYASNIEGNKIGIKHDSSISGLKQREFTGWFVDQEESYVYRPILIPYYSSLNKIELQHGESKYLVTQKVKGEIITDKYIIRCDPGWVIGIQLLNPIENRSTEEIFIVDSLAHTEKSTRWSLKARSYCIPNYFKQLRNYLRV</sequence>
<evidence type="ECO:0000256" key="5">
    <source>
        <dbReference type="ARBA" id="ARBA00022989"/>
    </source>
</evidence>
<comment type="caution">
    <text evidence="9">Lacks conserved residue(s) required for the propagation of feature annotation.</text>
</comment>
<keyword evidence="8" id="KW-0325">Glycoprotein</keyword>
<dbReference type="SMART" id="SM00202">
    <property type="entry name" value="SR"/>
    <property type="match status" value="1"/>
</dbReference>
<keyword evidence="12" id="KW-1185">Reference proteome</keyword>
<comment type="subcellular location">
    <subcellularLocation>
        <location evidence="1">Membrane</location>
        <topology evidence="1">Single-pass membrane protein</topology>
    </subcellularLocation>
</comment>
<dbReference type="PROSITE" id="PS00420">
    <property type="entry name" value="SRCR_1"/>
    <property type="match status" value="1"/>
</dbReference>
<keyword evidence="5" id="KW-1133">Transmembrane helix</keyword>
<dbReference type="InterPro" id="IPR053243">
    <property type="entry name" value="SJ_maturation_regulator"/>
</dbReference>
<evidence type="ECO:0000313" key="12">
    <source>
        <dbReference type="Proteomes" id="UP001431783"/>
    </source>
</evidence>
<evidence type="ECO:0000256" key="8">
    <source>
        <dbReference type="ARBA" id="ARBA00023180"/>
    </source>
</evidence>